<proteinExistence type="predicted"/>
<dbReference type="Proteomes" id="UP001295684">
    <property type="component" value="Unassembled WGS sequence"/>
</dbReference>
<protein>
    <recommendedName>
        <fullName evidence="1">mRNA (guanine-N(7))-methyltransferase</fullName>
        <ecNumber evidence="1">2.1.1.56</ecNumber>
    </recommendedName>
</protein>
<dbReference type="Gene3D" id="3.40.50.150">
    <property type="entry name" value="Vaccinia Virus protein VP39"/>
    <property type="match status" value="1"/>
</dbReference>
<dbReference type="EMBL" id="CAMPGE010002392">
    <property type="protein sequence ID" value="CAI2361194.1"/>
    <property type="molecule type" value="Genomic_DNA"/>
</dbReference>
<comment type="caution">
    <text evidence="9">The sequence shown here is derived from an EMBL/GenBank/DDBJ whole genome shotgun (WGS) entry which is preliminary data.</text>
</comment>
<feature type="domain" description="MRNA cap 0 methyltransferase" evidence="8">
    <location>
        <begin position="195"/>
        <end position="491"/>
    </location>
</feature>
<dbReference type="InterPro" id="IPR004971">
    <property type="entry name" value="mRNA_G-N7_MeTrfase_dom"/>
</dbReference>
<dbReference type="InterPro" id="IPR039753">
    <property type="entry name" value="RG7MT1"/>
</dbReference>
<keyword evidence="5" id="KW-0694">RNA-binding</keyword>
<dbReference type="InterPro" id="IPR029063">
    <property type="entry name" value="SAM-dependent_MTases_sf"/>
</dbReference>
<evidence type="ECO:0000256" key="1">
    <source>
        <dbReference type="ARBA" id="ARBA00011926"/>
    </source>
</evidence>
<evidence type="ECO:0000256" key="2">
    <source>
        <dbReference type="ARBA" id="ARBA00022603"/>
    </source>
</evidence>
<dbReference type="GO" id="GO:0005634">
    <property type="term" value="C:nucleus"/>
    <property type="evidence" value="ECO:0007669"/>
    <property type="project" value="TreeGrafter"/>
</dbReference>
<dbReference type="CDD" id="cd02440">
    <property type="entry name" value="AdoMet_MTases"/>
    <property type="match status" value="1"/>
</dbReference>
<dbReference type="Pfam" id="PF03291">
    <property type="entry name" value="mRNA_G-N7_MeTrfase"/>
    <property type="match status" value="1"/>
</dbReference>
<keyword evidence="10" id="KW-1185">Reference proteome</keyword>
<keyword evidence="4" id="KW-0949">S-adenosyl-L-methionine</keyword>
<dbReference type="PROSITE" id="PS51562">
    <property type="entry name" value="RNA_CAP0_MT"/>
    <property type="match status" value="1"/>
</dbReference>
<evidence type="ECO:0000256" key="5">
    <source>
        <dbReference type="ARBA" id="ARBA00022884"/>
    </source>
</evidence>
<dbReference type="AlphaFoldDB" id="A0AAD1U6N9"/>
<organism evidence="9 10">
    <name type="scientific">Euplotes crassus</name>
    <dbReference type="NCBI Taxonomy" id="5936"/>
    <lineage>
        <taxon>Eukaryota</taxon>
        <taxon>Sar</taxon>
        <taxon>Alveolata</taxon>
        <taxon>Ciliophora</taxon>
        <taxon>Intramacronucleata</taxon>
        <taxon>Spirotrichea</taxon>
        <taxon>Hypotrichia</taxon>
        <taxon>Euplotida</taxon>
        <taxon>Euplotidae</taxon>
        <taxon>Moneuplotes</taxon>
    </lineage>
</organism>
<comment type="catalytic activity">
    <reaction evidence="7">
        <text>a 5'-end (5'-triphosphoguanosine)-ribonucleoside in mRNA + S-adenosyl-L-methionine = a 5'-end (N(7)-methyl 5'-triphosphoguanosine)-ribonucleoside in mRNA + S-adenosyl-L-homocysteine</text>
        <dbReference type="Rhea" id="RHEA:67008"/>
        <dbReference type="Rhea" id="RHEA-COMP:17166"/>
        <dbReference type="Rhea" id="RHEA-COMP:17167"/>
        <dbReference type="ChEBI" id="CHEBI:57856"/>
        <dbReference type="ChEBI" id="CHEBI:59789"/>
        <dbReference type="ChEBI" id="CHEBI:156461"/>
        <dbReference type="ChEBI" id="CHEBI:167617"/>
        <dbReference type="EC" id="2.1.1.56"/>
    </reaction>
</comment>
<evidence type="ECO:0000259" key="8">
    <source>
        <dbReference type="PROSITE" id="PS51562"/>
    </source>
</evidence>
<gene>
    <name evidence="9" type="ORF">ECRASSUSDP1_LOCUS2504</name>
</gene>
<evidence type="ECO:0000313" key="10">
    <source>
        <dbReference type="Proteomes" id="UP001295684"/>
    </source>
</evidence>
<keyword evidence="6" id="KW-0507">mRNA processing</keyword>
<dbReference type="SUPFAM" id="SSF53335">
    <property type="entry name" value="S-adenosyl-L-methionine-dependent methyltransferases"/>
    <property type="match status" value="1"/>
</dbReference>
<dbReference type="GO" id="GO:0004482">
    <property type="term" value="F:mRNA 5'-cap (guanine-N7-)-methyltransferase activity"/>
    <property type="evidence" value="ECO:0007669"/>
    <property type="project" value="UniProtKB-EC"/>
</dbReference>
<dbReference type="GO" id="GO:0003723">
    <property type="term" value="F:RNA binding"/>
    <property type="evidence" value="ECO:0007669"/>
    <property type="project" value="UniProtKB-KW"/>
</dbReference>
<accession>A0AAD1U6N9</accession>
<dbReference type="PANTHER" id="PTHR12189">
    <property type="entry name" value="MRNA GUANINE-7- METHYLTRANSFERASE"/>
    <property type="match status" value="1"/>
</dbReference>
<evidence type="ECO:0000256" key="3">
    <source>
        <dbReference type="ARBA" id="ARBA00022679"/>
    </source>
</evidence>
<name>A0AAD1U6N9_EUPCR</name>
<dbReference type="EC" id="2.1.1.56" evidence="1"/>
<dbReference type="PANTHER" id="PTHR12189:SF2">
    <property type="entry name" value="MRNA CAP GUANINE-N7 METHYLTRANSFERASE"/>
    <property type="match status" value="1"/>
</dbReference>
<evidence type="ECO:0000313" key="9">
    <source>
        <dbReference type="EMBL" id="CAI2361194.1"/>
    </source>
</evidence>
<keyword evidence="2" id="KW-0489">Methyltransferase</keyword>
<sequence length="522" mass="60008">MDDGMPIFRAESLCNRHQDLDIKLCIDNDNSSSSSGSSVDESPTLTGVKPDLKGAYLKPYSQAGSNNSGGKFLTLSGPKGMNITPQKAQLSVSHQSSISGQNLNKVFNKINTNPLPSLQIPREQMSKSTPGLDAREESKEEFKTEPEALLPDRVNYIRKRDWKSAKKYQMEATVQMHSDFYENQREEFHALRQTSNVLFLRKFNNWVKSVLINQTCYTKGRYLSVLDICCGKGGDLQKWIKNRVFHYVGVDLSDNSVRNASERFKKMKNRGGKLPFHGIFVVNNVGDQKNSFLNYLDKKILFDVASCQMSMHYLCESETTARTFLSNVSSRLVPGGLFCGTTLDADVLVRRLRTVGLSKDNKDKYTFGNQFYSAKFMHRDFPQKKAFGIKYLFYLEDGVGHKRADGTIEYVPEYLVIFKKFVELAKEYDLKLIKRENFHKFYEQNIEIQRNKDLFDRIVKPHEFASSIKQEQLDAQWEICHLYQTFTFKKMSSGIVKGRIQGTQGRCGRDREDRFMFIDTNK</sequence>
<keyword evidence="3" id="KW-0808">Transferase</keyword>
<evidence type="ECO:0000256" key="4">
    <source>
        <dbReference type="ARBA" id="ARBA00022691"/>
    </source>
</evidence>
<evidence type="ECO:0000256" key="7">
    <source>
        <dbReference type="ARBA" id="ARBA00044712"/>
    </source>
</evidence>
<evidence type="ECO:0000256" key="6">
    <source>
        <dbReference type="ARBA" id="ARBA00023042"/>
    </source>
</evidence>
<keyword evidence="6" id="KW-0506">mRNA capping</keyword>
<reference evidence="9" key="1">
    <citation type="submission" date="2023-07" db="EMBL/GenBank/DDBJ databases">
        <authorList>
            <consortium name="AG Swart"/>
            <person name="Singh M."/>
            <person name="Singh A."/>
            <person name="Seah K."/>
            <person name="Emmerich C."/>
        </authorList>
    </citation>
    <scope>NUCLEOTIDE SEQUENCE</scope>
    <source>
        <strain evidence="9">DP1</strain>
    </source>
</reference>